<dbReference type="AlphaFoldDB" id="A0A9X2RID1"/>
<dbReference type="PANTHER" id="PTHR43861">
    <property type="entry name" value="TRANS-ACONITATE 2-METHYLTRANSFERASE-RELATED"/>
    <property type="match status" value="1"/>
</dbReference>
<sequence length="270" mass="30821">MMEITEENDISRIARSFGNAAEAYHQEAEIQKKVADGLISSLLPWRELLPSGPILEVGCGTGFLTRQLIEHFPDKEFLITDASPKMVEFCKSELEKEGLISDKIQFQVLDADEFDEGDTNYAMVVSNFAPHWFKDTSVSLENLSQSIQPGGLLLCSFPGNHSFEQWYEHCLELGLPYTSNPLPDVEEVVVKLSMGPMQIDYYENDLFQEFESSIDFFRHLKRIGASENVKGNALTSKQFRLLVDHWDQKCNNKLKIKWHVVYLAAKKDYA</sequence>
<dbReference type="Gene3D" id="3.40.50.150">
    <property type="entry name" value="Vaccinia Virus protein VP39"/>
    <property type="match status" value="1"/>
</dbReference>
<dbReference type="Proteomes" id="UP001139125">
    <property type="component" value="Unassembled WGS sequence"/>
</dbReference>
<feature type="domain" description="Methyltransferase" evidence="2">
    <location>
        <begin position="54"/>
        <end position="151"/>
    </location>
</feature>
<keyword evidence="4" id="KW-1185">Reference proteome</keyword>
<evidence type="ECO:0000313" key="4">
    <source>
        <dbReference type="Proteomes" id="UP001139125"/>
    </source>
</evidence>
<dbReference type="SUPFAM" id="SSF53335">
    <property type="entry name" value="S-adenosyl-L-methionine-dependent methyltransferases"/>
    <property type="match status" value="1"/>
</dbReference>
<name>A0A9X2RID1_9BACT</name>
<keyword evidence="1" id="KW-0808">Transferase</keyword>
<dbReference type="Pfam" id="PF13649">
    <property type="entry name" value="Methyltransf_25"/>
    <property type="match status" value="1"/>
</dbReference>
<evidence type="ECO:0000259" key="2">
    <source>
        <dbReference type="Pfam" id="PF13649"/>
    </source>
</evidence>
<dbReference type="GO" id="GO:0032259">
    <property type="term" value="P:methylation"/>
    <property type="evidence" value="ECO:0007669"/>
    <property type="project" value="UniProtKB-KW"/>
</dbReference>
<dbReference type="GO" id="GO:0008168">
    <property type="term" value="F:methyltransferase activity"/>
    <property type="evidence" value="ECO:0007669"/>
    <property type="project" value="UniProtKB-KW"/>
</dbReference>
<accession>A0A9X2RID1</accession>
<dbReference type="InterPro" id="IPR041698">
    <property type="entry name" value="Methyltransf_25"/>
</dbReference>
<evidence type="ECO:0000256" key="1">
    <source>
        <dbReference type="ARBA" id="ARBA00022679"/>
    </source>
</evidence>
<organism evidence="3 4">
    <name type="scientific">Gracilimonas sediminicola</name>
    <dbReference type="NCBI Taxonomy" id="2952158"/>
    <lineage>
        <taxon>Bacteria</taxon>
        <taxon>Pseudomonadati</taxon>
        <taxon>Balneolota</taxon>
        <taxon>Balneolia</taxon>
        <taxon>Balneolales</taxon>
        <taxon>Balneolaceae</taxon>
        <taxon>Gracilimonas</taxon>
    </lineage>
</organism>
<dbReference type="CDD" id="cd02440">
    <property type="entry name" value="AdoMet_MTases"/>
    <property type="match status" value="1"/>
</dbReference>
<reference evidence="3" key="1">
    <citation type="submission" date="2022-06" db="EMBL/GenBank/DDBJ databases">
        <title>Gracilimonas sp. CAU 1638 isolated from sea sediment.</title>
        <authorList>
            <person name="Kim W."/>
        </authorList>
    </citation>
    <scope>NUCLEOTIDE SEQUENCE</scope>
    <source>
        <strain evidence="3">CAU 1638</strain>
    </source>
</reference>
<evidence type="ECO:0000313" key="3">
    <source>
        <dbReference type="EMBL" id="MCP9292769.1"/>
    </source>
</evidence>
<comment type="caution">
    <text evidence="3">The sequence shown here is derived from an EMBL/GenBank/DDBJ whole genome shotgun (WGS) entry which is preliminary data.</text>
</comment>
<proteinExistence type="predicted"/>
<protein>
    <submittedName>
        <fullName evidence="3">Methyltransferase domain-containing protein</fullName>
    </submittedName>
</protein>
<keyword evidence="3" id="KW-0489">Methyltransferase</keyword>
<dbReference type="InterPro" id="IPR029063">
    <property type="entry name" value="SAM-dependent_MTases_sf"/>
</dbReference>
<gene>
    <name evidence="3" type="ORF">NM125_14360</name>
</gene>
<dbReference type="EMBL" id="JANDBC010000003">
    <property type="protein sequence ID" value="MCP9292769.1"/>
    <property type="molecule type" value="Genomic_DNA"/>
</dbReference>
<dbReference type="RefSeq" id="WP_255135668.1">
    <property type="nucleotide sequence ID" value="NZ_JANDBC010000003.1"/>
</dbReference>